<dbReference type="InterPro" id="IPR011659">
    <property type="entry name" value="WD40"/>
</dbReference>
<name>A0AA41S871_PAPNU</name>
<dbReference type="Pfam" id="PF07676">
    <property type="entry name" value="PD40"/>
    <property type="match status" value="1"/>
</dbReference>
<dbReference type="AlphaFoldDB" id="A0AA41S871"/>
<reference evidence="1" key="1">
    <citation type="submission" date="2022-03" db="EMBL/GenBank/DDBJ databases">
        <title>A functionally conserved STORR gene fusion in Papaver species that diverged 16.8 million years ago.</title>
        <authorList>
            <person name="Catania T."/>
        </authorList>
    </citation>
    <scope>NUCLEOTIDE SEQUENCE</scope>
    <source>
        <strain evidence="1">S-191538</strain>
    </source>
</reference>
<keyword evidence="2" id="KW-1185">Reference proteome</keyword>
<dbReference type="Proteomes" id="UP001177140">
    <property type="component" value="Unassembled WGS sequence"/>
</dbReference>
<dbReference type="PANTHER" id="PTHR32161">
    <property type="entry name" value="DPP6 N-TERMINAL DOMAIN-LIKE PROTEIN"/>
    <property type="match status" value="1"/>
</dbReference>
<dbReference type="SUPFAM" id="SSF82171">
    <property type="entry name" value="DPP6 N-terminal domain-like"/>
    <property type="match status" value="1"/>
</dbReference>
<evidence type="ECO:0000313" key="1">
    <source>
        <dbReference type="EMBL" id="MCL7031801.1"/>
    </source>
</evidence>
<dbReference type="EMBL" id="JAJJMA010115942">
    <property type="protein sequence ID" value="MCL7031801.1"/>
    <property type="molecule type" value="Genomic_DNA"/>
</dbReference>
<dbReference type="PANTHER" id="PTHR32161:SF21">
    <property type="entry name" value="OS03G0314500 PROTEIN"/>
    <property type="match status" value="1"/>
</dbReference>
<organism evidence="1 2">
    <name type="scientific">Papaver nudicaule</name>
    <name type="common">Iceland poppy</name>
    <dbReference type="NCBI Taxonomy" id="74823"/>
    <lineage>
        <taxon>Eukaryota</taxon>
        <taxon>Viridiplantae</taxon>
        <taxon>Streptophyta</taxon>
        <taxon>Embryophyta</taxon>
        <taxon>Tracheophyta</taxon>
        <taxon>Spermatophyta</taxon>
        <taxon>Magnoliopsida</taxon>
        <taxon>Ranunculales</taxon>
        <taxon>Papaveraceae</taxon>
        <taxon>Papaveroideae</taxon>
        <taxon>Papaver</taxon>
    </lineage>
</organism>
<accession>A0AA41S871</accession>
<proteinExistence type="predicted"/>
<dbReference type="Gene3D" id="2.120.10.30">
    <property type="entry name" value="TolB, C-terminal domain"/>
    <property type="match status" value="2"/>
</dbReference>
<comment type="caution">
    <text evidence="1">The sequence shown here is derived from an EMBL/GenBank/DDBJ whole genome shotgun (WGS) entry which is preliminary data.</text>
</comment>
<dbReference type="InterPro" id="IPR011042">
    <property type="entry name" value="6-blade_b-propeller_TolB-like"/>
</dbReference>
<sequence>MIARIFARKGGGKQSEPVIKELPSEEYLWQDDERGSIVYYSKHRPPVPLDIFSCAIEPTSTGEEEEELGMTDGKSYNYSGCEIPAEALIKLLNYSSLASLGNQSDVNLGRISGTVFVSERDNLELLYIAIRLANDDGQPPMVEVHSLADVFLRSGSQFNGVRMEDSGCFTHDNLIYVSTKRPATNPRQPWSAVYKTHLKTGQTQCLTPSGLADFNPSVSPSKKMIAVASYVGMDSLDGLVDHLKTDIYVVSLEEPYARTLVVENGGWPTWGSDTVIFFHRKEVHSEDPYAKHWGVHRVDINIRVAERITPEFIDAFTPAAVNDKEVVVVTVREEWDGLDTERDVDHFRQIEIFDANGHSTKVTANTKSSKTDHFSPFVIGNGKRVGYHRSTSDPLDEEDDFKRQIQIVPSPHAGIGLFRVGGGFPTFSKDVSGYRLAFIDNDSKSIRVLDNEGLHELNEPTPNSVFPPVWNQNDKLDTLYVCGGPSSSADATIDIYAIRNVSSGGQVHQLTEGFDNAFPSSNPDGDKIVYRSTRDGCKNLYIMDANEGVIGGVTPHRLTNGDWTDTQCQWSPRGNWIVFLSSRPNPPSTPEKDNDLEPGHFGVYLVDSNNPDVVVRVIASGSDFGHVNHPCFSPDGLSIVMTSDVAVVSVDPISLPLLAPPDRPYGDIITIDIDPDDITKNGDLKTYKRITHSKYENSACTWTGTSTEDATAVWNLLQSKDFSKAIPRSDHGGDEVVI</sequence>
<gene>
    <name evidence="1" type="ORF">MKW94_020278</name>
</gene>
<protein>
    <submittedName>
        <fullName evidence="1">Uncharacterized protein</fullName>
    </submittedName>
</protein>
<evidence type="ECO:0000313" key="2">
    <source>
        <dbReference type="Proteomes" id="UP001177140"/>
    </source>
</evidence>